<dbReference type="CDD" id="cd02440">
    <property type="entry name" value="AdoMet_MTases"/>
    <property type="match status" value="1"/>
</dbReference>
<keyword evidence="7" id="KW-1185">Reference proteome</keyword>
<dbReference type="PROSITE" id="PS51006">
    <property type="entry name" value="PABS_2"/>
    <property type="match status" value="1"/>
</dbReference>
<evidence type="ECO:0000256" key="3">
    <source>
        <dbReference type="ARBA" id="ARBA00023115"/>
    </source>
</evidence>
<comment type="caution">
    <text evidence="6">The sequence shown here is derived from an EMBL/GenBank/DDBJ whole genome shotgun (WGS) entry which is preliminary data.</text>
</comment>
<evidence type="ECO:0000256" key="4">
    <source>
        <dbReference type="PROSITE-ProRule" id="PRU00354"/>
    </source>
</evidence>
<sequence>MNEAPPLRLHIKPYVSSAAKTKSLHFSTLAVQSTMSRADPDALVLSYTRTMMGFLLFKPQPGSIISIGLGGGSVPKFCHRYLPHTRQLVVEINPHVMALREEFQIPPDSDRFEVRLGDGAQFIQTADESCDVLLLDGYQSLEMPAQLCSEAFYQGCHRCLREDGILVANLHAYHPDYAQYLARLAEVFDQSMLVVRESGGTNSTVFAFKGPLPTLPSPFQQARPPSLEDKAWRQLSLAFERVYRARRALMG</sequence>
<feature type="domain" description="PABS" evidence="5">
    <location>
        <begin position="1"/>
        <end position="213"/>
    </location>
</feature>
<comment type="similarity">
    <text evidence="1">Belongs to the spermidine/spermine synthase family.</text>
</comment>
<gene>
    <name evidence="6" type="ORF">PSQ40_06125</name>
</gene>
<dbReference type="InterPro" id="IPR030374">
    <property type="entry name" value="PABS"/>
</dbReference>
<protein>
    <submittedName>
        <fullName evidence="6">Fused MFS/spermidine synthase</fullName>
    </submittedName>
</protein>
<dbReference type="SUPFAM" id="SSF53335">
    <property type="entry name" value="S-adenosyl-L-methionine-dependent methyltransferases"/>
    <property type="match status" value="1"/>
</dbReference>
<dbReference type="RefSeq" id="WP_273949705.1">
    <property type="nucleotide sequence ID" value="NZ_JAQSIP010000002.1"/>
</dbReference>
<dbReference type="PANTHER" id="PTHR43317">
    <property type="entry name" value="THERMOSPERMINE SYNTHASE ACAULIS5"/>
    <property type="match status" value="1"/>
</dbReference>
<dbReference type="Proteomes" id="UP001528673">
    <property type="component" value="Unassembled WGS sequence"/>
</dbReference>
<dbReference type="Pfam" id="PF01564">
    <property type="entry name" value="Spermine_synth"/>
    <property type="match status" value="1"/>
</dbReference>
<keyword evidence="2 4" id="KW-0808">Transferase</keyword>
<dbReference type="Gene3D" id="3.40.50.150">
    <property type="entry name" value="Vaccinia Virus protein VP39"/>
    <property type="match status" value="1"/>
</dbReference>
<reference evidence="6 7" key="1">
    <citation type="submission" date="2023-02" db="EMBL/GenBank/DDBJ databases">
        <title>Bacterial whole genomic sequence of Curvibacter sp. HBC61.</title>
        <authorList>
            <person name="Le V."/>
            <person name="Ko S.-R."/>
            <person name="Ahn C.-Y."/>
            <person name="Oh H.-M."/>
        </authorList>
    </citation>
    <scope>NUCLEOTIDE SEQUENCE [LARGE SCALE GENOMIC DNA]</scope>
    <source>
        <strain evidence="6 7">HBC61</strain>
    </source>
</reference>
<dbReference type="InterPro" id="IPR029063">
    <property type="entry name" value="SAM-dependent_MTases_sf"/>
</dbReference>
<keyword evidence="3 4" id="KW-0620">Polyamine biosynthesis</keyword>
<accession>A0ABT5MVQ7</accession>
<organism evidence="6 7">
    <name type="scientific">Curvibacter cyanobacteriorum</name>
    <dbReference type="NCBI Taxonomy" id="3026422"/>
    <lineage>
        <taxon>Bacteria</taxon>
        <taxon>Pseudomonadati</taxon>
        <taxon>Pseudomonadota</taxon>
        <taxon>Betaproteobacteria</taxon>
        <taxon>Burkholderiales</taxon>
        <taxon>Comamonadaceae</taxon>
        <taxon>Curvibacter</taxon>
    </lineage>
</organism>
<dbReference type="EMBL" id="JAQSIP010000002">
    <property type="protein sequence ID" value="MDD0838143.1"/>
    <property type="molecule type" value="Genomic_DNA"/>
</dbReference>
<dbReference type="NCBIfam" id="NF037959">
    <property type="entry name" value="MFS_SpdSyn"/>
    <property type="match status" value="1"/>
</dbReference>
<evidence type="ECO:0000313" key="6">
    <source>
        <dbReference type="EMBL" id="MDD0838143.1"/>
    </source>
</evidence>
<proteinExistence type="inferred from homology"/>
<evidence type="ECO:0000256" key="2">
    <source>
        <dbReference type="ARBA" id="ARBA00022679"/>
    </source>
</evidence>
<name>A0ABT5MVQ7_9BURK</name>
<dbReference type="PANTHER" id="PTHR43317:SF1">
    <property type="entry name" value="THERMOSPERMINE SYNTHASE ACAULIS5"/>
    <property type="match status" value="1"/>
</dbReference>
<feature type="active site" description="Proton acceptor" evidence="4">
    <location>
        <position position="136"/>
    </location>
</feature>
<evidence type="ECO:0000259" key="5">
    <source>
        <dbReference type="PROSITE" id="PS51006"/>
    </source>
</evidence>
<evidence type="ECO:0000256" key="1">
    <source>
        <dbReference type="ARBA" id="ARBA00007867"/>
    </source>
</evidence>
<evidence type="ECO:0000313" key="7">
    <source>
        <dbReference type="Proteomes" id="UP001528673"/>
    </source>
</evidence>